<feature type="region of interest" description="Disordered" evidence="1">
    <location>
        <begin position="419"/>
        <end position="446"/>
    </location>
</feature>
<evidence type="ECO:0000256" key="1">
    <source>
        <dbReference type="SAM" id="MobiDB-lite"/>
    </source>
</evidence>
<dbReference type="Proteomes" id="UP000886653">
    <property type="component" value="Unassembled WGS sequence"/>
</dbReference>
<comment type="caution">
    <text evidence="2">The sequence shown here is derived from an EMBL/GenBank/DDBJ whole genome shotgun (WGS) entry which is preliminary data.</text>
</comment>
<feature type="region of interest" description="Disordered" evidence="1">
    <location>
        <begin position="1"/>
        <end position="49"/>
    </location>
</feature>
<evidence type="ECO:0000313" key="3">
    <source>
        <dbReference type="Proteomes" id="UP000886653"/>
    </source>
</evidence>
<reference evidence="2" key="1">
    <citation type="submission" date="2013-11" db="EMBL/GenBank/DDBJ databases">
        <title>Genome sequence of the fusiform rust pathogen reveals effectors for host alternation and coevolution with pine.</title>
        <authorList>
            <consortium name="DOE Joint Genome Institute"/>
            <person name="Smith K."/>
            <person name="Pendleton A."/>
            <person name="Kubisiak T."/>
            <person name="Anderson C."/>
            <person name="Salamov A."/>
            <person name="Aerts A."/>
            <person name="Riley R."/>
            <person name="Clum A."/>
            <person name="Lindquist E."/>
            <person name="Ence D."/>
            <person name="Campbell M."/>
            <person name="Kronenberg Z."/>
            <person name="Feau N."/>
            <person name="Dhillon B."/>
            <person name="Hamelin R."/>
            <person name="Burleigh J."/>
            <person name="Smith J."/>
            <person name="Yandell M."/>
            <person name="Nelson C."/>
            <person name="Grigoriev I."/>
            <person name="Davis J."/>
        </authorList>
    </citation>
    <scope>NUCLEOTIDE SEQUENCE</scope>
    <source>
        <strain evidence="2">G11</strain>
    </source>
</reference>
<name>A0A9P6TDK0_9BASI</name>
<dbReference type="AlphaFoldDB" id="A0A9P6TDK0"/>
<sequence>MIQSSTSASQIPPPTSLTDLTKPNSIHPHPHPHSTPNSSQPHHSSRFTRFFSKFTTATISSKRKSSLPNLSHHHHQHSILPKFKPPSDDLQATIKAHSKPNHPQSNLLSTPSPNIEDPNSLDEIDGADPNASIRPLTPSSKALSTRSPTNNRPRSSHSALSPIHDPDHAFQSASESPISDRRPRRYGSLSSLRSHSTRYASSFDHRHSGPALEENDDCLSTFGNGSLASTKPTTVVSLETTAGANRIALAPPTHQPLAGLSESPPSHATTANTTTTPAPTASPSVMAQPSNRLHSRAIANHHHQLLQSGSSLSPPPLTTTLTIFSTEPETASSPAFAGNVPMHSLPHPSQNPHPAALSDNASMITLASSGFAPSIHANQNFPPDEDASVRALAPSRRESTESLSSRWSGAVLNGSLRTTPGFFLGSGGGSVGGLKSEEEGEKEINE</sequence>
<feature type="region of interest" description="Disordered" evidence="1">
    <location>
        <begin position="61"/>
        <end position="196"/>
    </location>
</feature>
<evidence type="ECO:0000313" key="2">
    <source>
        <dbReference type="EMBL" id="KAG0146828.1"/>
    </source>
</evidence>
<protein>
    <submittedName>
        <fullName evidence="2">Uncharacterized protein</fullName>
    </submittedName>
</protein>
<feature type="region of interest" description="Disordered" evidence="1">
    <location>
        <begin position="253"/>
        <end position="289"/>
    </location>
</feature>
<proteinExistence type="predicted"/>
<dbReference type="EMBL" id="MU167255">
    <property type="protein sequence ID" value="KAG0146828.1"/>
    <property type="molecule type" value="Genomic_DNA"/>
</dbReference>
<feature type="compositionally biased region" description="Polar residues" evidence="1">
    <location>
        <begin position="137"/>
        <end position="159"/>
    </location>
</feature>
<gene>
    <name evidence="2" type="ORF">CROQUDRAFT_715345</name>
</gene>
<feature type="compositionally biased region" description="Low complexity" evidence="1">
    <location>
        <begin position="34"/>
        <end position="49"/>
    </location>
</feature>
<feature type="compositionally biased region" description="Polar residues" evidence="1">
    <location>
        <begin position="101"/>
        <end position="113"/>
    </location>
</feature>
<keyword evidence="3" id="KW-1185">Reference proteome</keyword>
<feature type="compositionally biased region" description="Polar residues" evidence="1">
    <location>
        <begin position="1"/>
        <end position="22"/>
    </location>
</feature>
<organism evidence="2 3">
    <name type="scientific">Cronartium quercuum f. sp. fusiforme G11</name>
    <dbReference type="NCBI Taxonomy" id="708437"/>
    <lineage>
        <taxon>Eukaryota</taxon>
        <taxon>Fungi</taxon>
        <taxon>Dikarya</taxon>
        <taxon>Basidiomycota</taxon>
        <taxon>Pucciniomycotina</taxon>
        <taxon>Pucciniomycetes</taxon>
        <taxon>Pucciniales</taxon>
        <taxon>Coleosporiaceae</taxon>
        <taxon>Cronartium</taxon>
    </lineage>
</organism>
<feature type="compositionally biased region" description="Low complexity" evidence="1">
    <location>
        <begin position="263"/>
        <end position="284"/>
    </location>
</feature>
<accession>A0A9P6TDK0</accession>
<feature type="compositionally biased region" description="Basic residues" evidence="1">
    <location>
        <begin position="61"/>
        <end position="77"/>
    </location>
</feature>
<dbReference type="OrthoDB" id="2507662at2759"/>